<feature type="chain" id="PRO_5041233896" evidence="1">
    <location>
        <begin position="30"/>
        <end position="85"/>
    </location>
</feature>
<name>A0AA44W7R5_VERDA</name>
<evidence type="ECO:0000313" key="2">
    <source>
        <dbReference type="EMBL" id="PNH26423.1"/>
    </source>
</evidence>
<reference evidence="2 3" key="1">
    <citation type="submission" date="2017-12" db="EMBL/GenBank/DDBJ databases">
        <title>Comparative genomics yields insights into virulence evolution of Verticillium dahliae.</title>
        <authorList>
            <person name="Fan R."/>
            <person name="Armitage A.D."/>
            <person name="Cascant-Lopez E."/>
            <person name="Sobczyk M."/>
            <person name="Cockerton H.M."/>
            <person name="Harrison R.J."/>
        </authorList>
    </citation>
    <scope>NUCLEOTIDE SEQUENCE [LARGE SCALE GENOMIC DNA]</scope>
    <source>
        <strain evidence="2 3">12008</strain>
    </source>
</reference>
<sequence length="85" mass="8987">MIADATFLLSLRMASLAAALAVLPHASDADIVGLPASVDLDTVNTHNFTASDGKTYTVWVAKGANLEDADDEPGNTGSLVRRWSW</sequence>
<evidence type="ECO:0000313" key="3">
    <source>
        <dbReference type="Proteomes" id="UP000236305"/>
    </source>
</evidence>
<dbReference type="AlphaFoldDB" id="A0AA44W7R5"/>
<comment type="caution">
    <text evidence="2">The sequence shown here is derived from an EMBL/GenBank/DDBJ whole genome shotgun (WGS) entry which is preliminary data.</text>
</comment>
<gene>
    <name evidence="2" type="ORF">BJF96_g10287</name>
</gene>
<keyword evidence="1" id="KW-0732">Signal</keyword>
<feature type="signal peptide" evidence="1">
    <location>
        <begin position="1"/>
        <end position="29"/>
    </location>
</feature>
<dbReference type="EMBL" id="MPSH01000067">
    <property type="protein sequence ID" value="PNH26423.1"/>
    <property type="molecule type" value="Genomic_DNA"/>
</dbReference>
<accession>A0AA44W7R5</accession>
<proteinExistence type="predicted"/>
<dbReference type="Proteomes" id="UP000236305">
    <property type="component" value="Unassembled WGS sequence"/>
</dbReference>
<protein>
    <submittedName>
        <fullName evidence="2">Uncharacterized protein</fullName>
    </submittedName>
</protein>
<evidence type="ECO:0000256" key="1">
    <source>
        <dbReference type="SAM" id="SignalP"/>
    </source>
</evidence>
<organism evidence="2 3">
    <name type="scientific">Verticillium dahliae</name>
    <name type="common">Verticillium wilt</name>
    <dbReference type="NCBI Taxonomy" id="27337"/>
    <lineage>
        <taxon>Eukaryota</taxon>
        <taxon>Fungi</taxon>
        <taxon>Dikarya</taxon>
        <taxon>Ascomycota</taxon>
        <taxon>Pezizomycotina</taxon>
        <taxon>Sordariomycetes</taxon>
        <taxon>Hypocreomycetidae</taxon>
        <taxon>Glomerellales</taxon>
        <taxon>Plectosphaerellaceae</taxon>
        <taxon>Verticillium</taxon>
    </lineage>
</organism>